<protein>
    <submittedName>
        <fullName evidence="1">Uncharacterized protein</fullName>
    </submittedName>
</protein>
<gene>
    <name evidence="1" type="ORF">QC820_06825</name>
</gene>
<dbReference type="Proteomes" id="UP001252270">
    <property type="component" value="Unassembled WGS sequence"/>
</dbReference>
<dbReference type="EMBL" id="JARWAL010000005">
    <property type="protein sequence ID" value="MDR5892526.1"/>
    <property type="molecule type" value="Genomic_DNA"/>
</dbReference>
<evidence type="ECO:0000313" key="1">
    <source>
        <dbReference type="EMBL" id="MDR5892526.1"/>
    </source>
</evidence>
<name>A0ABU1GKJ1_9GAMM</name>
<comment type="caution">
    <text evidence="1">The sequence shown here is derived from an EMBL/GenBank/DDBJ whole genome shotgun (WGS) entry which is preliminary data.</text>
</comment>
<dbReference type="RefSeq" id="WP_309636303.1">
    <property type="nucleotide sequence ID" value="NZ_JARWAL010000005.1"/>
</dbReference>
<organism evidence="1 2">
    <name type="scientific">Halomonas mongoliensis</name>
    <dbReference type="NCBI Taxonomy" id="321265"/>
    <lineage>
        <taxon>Bacteria</taxon>
        <taxon>Pseudomonadati</taxon>
        <taxon>Pseudomonadota</taxon>
        <taxon>Gammaproteobacteria</taxon>
        <taxon>Oceanospirillales</taxon>
        <taxon>Halomonadaceae</taxon>
        <taxon>Halomonas</taxon>
    </lineage>
</organism>
<reference evidence="1 2" key="1">
    <citation type="submission" date="2023-04" db="EMBL/GenBank/DDBJ databases">
        <title>A long-awaited taxogenomic arrangement of the family Halomonadaceae.</title>
        <authorList>
            <person name="De La Haba R."/>
            <person name="Chuvochina M."/>
            <person name="Wittouck S."/>
            <person name="Arahal D.R."/>
            <person name="Sanchez-Porro C."/>
            <person name="Hugenholtz P."/>
            <person name="Ventosa A."/>
        </authorList>
    </citation>
    <scope>NUCLEOTIDE SEQUENCE [LARGE SCALE GENOMIC DNA]</scope>
    <source>
        <strain evidence="1 2">DSM 17332</strain>
    </source>
</reference>
<keyword evidence="2" id="KW-1185">Reference proteome</keyword>
<proteinExistence type="predicted"/>
<sequence>MKMKTFARGIVSVVSVVPRERKPVKFIKQMPLATRQRSDREAIWGDFCAVGDDLRNARKRYDETESPLR</sequence>
<accession>A0ABU1GKJ1</accession>
<evidence type="ECO:0000313" key="2">
    <source>
        <dbReference type="Proteomes" id="UP001252270"/>
    </source>
</evidence>